<dbReference type="EMBL" id="CAJNOC010002414">
    <property type="protein sequence ID" value="CAF0931490.1"/>
    <property type="molecule type" value="Genomic_DNA"/>
</dbReference>
<dbReference type="Proteomes" id="UP000663879">
    <property type="component" value="Unassembled WGS sequence"/>
</dbReference>
<sequence>MERFESIVLEHFDAIRKEIDDVYDTFIESDRLDLNMSHLKQIRDNYIQIVETYQEKAMEMIKKMDISLEKSEDIKKELFKNEFLVYLKSHHSEDSENRFGKLVIFKHFVSWNKIKFINEYVPFMKIDKLDQDKLDSILLLMKLDEVIQNPELEKHGRKDIWLESDLSVIDPKINHTDYKFLDFHFFKINSLEDDLFEELKNLTQINFNCCCLSQLSSNSFRSVPSLKILQLKSNCLDFLPVDIFQTLPNLVELDLHFNNLTDIEENLFSNLSNLTILGLGHNQIGFIDKNVFNSLTNLKRLDLHANCLRKLKKEWLKNLTQLEILNLSKNFEYSNYGFKFETNLFESLTNLKTLHFSYNLMESFDEDLFDSLKSLEYLDLVKCGLKYKVNEGIFKNLNLKSLFLDSNEIYEINPILKHMTKMQELSLAFNNLKSLSVDFFESFINLKTLDLHNNNLESIKKDWFRNLNNLERLELNWNKIRSLEPGVFVNLINLKYLSLHDNKMDWVKKDVFDGLKNLEIHYDDEMDLHGIIDDRHERNIILVSHKKTRKFLKHEA</sequence>
<keyword evidence="1" id="KW-0433">Leucine-rich repeat</keyword>
<dbReference type="AlphaFoldDB" id="A0A814BUY0"/>
<evidence type="ECO:0000256" key="2">
    <source>
        <dbReference type="ARBA" id="ARBA00022729"/>
    </source>
</evidence>
<dbReference type="SMART" id="SM00365">
    <property type="entry name" value="LRR_SD22"/>
    <property type="match status" value="8"/>
</dbReference>
<dbReference type="InterPro" id="IPR032675">
    <property type="entry name" value="LRR_dom_sf"/>
</dbReference>
<proteinExistence type="predicted"/>
<dbReference type="InterPro" id="IPR001611">
    <property type="entry name" value="Leu-rich_rpt"/>
</dbReference>
<keyword evidence="3" id="KW-0677">Repeat</keyword>
<evidence type="ECO:0000313" key="4">
    <source>
        <dbReference type="EMBL" id="CAF0931490.1"/>
    </source>
</evidence>
<dbReference type="OrthoDB" id="676979at2759"/>
<gene>
    <name evidence="4" type="ORF">OXX778_LOCUS12931</name>
</gene>
<dbReference type="SUPFAM" id="SSF52058">
    <property type="entry name" value="L domain-like"/>
    <property type="match status" value="1"/>
</dbReference>
<name>A0A814BUY0_9BILA</name>
<reference evidence="4" key="1">
    <citation type="submission" date="2021-02" db="EMBL/GenBank/DDBJ databases">
        <authorList>
            <person name="Nowell W R."/>
        </authorList>
    </citation>
    <scope>NUCLEOTIDE SEQUENCE</scope>
    <source>
        <strain evidence="4">Ploen Becks lab</strain>
    </source>
</reference>
<dbReference type="PROSITE" id="PS51450">
    <property type="entry name" value="LRR"/>
    <property type="match status" value="4"/>
</dbReference>
<dbReference type="Gene3D" id="3.80.10.10">
    <property type="entry name" value="Ribonuclease Inhibitor"/>
    <property type="match status" value="3"/>
</dbReference>
<dbReference type="PANTHER" id="PTHR24373:SF275">
    <property type="entry name" value="TIR DOMAIN-CONTAINING PROTEIN"/>
    <property type="match status" value="1"/>
</dbReference>
<protein>
    <submittedName>
        <fullName evidence="4">Uncharacterized protein</fullName>
    </submittedName>
</protein>
<evidence type="ECO:0000256" key="3">
    <source>
        <dbReference type="ARBA" id="ARBA00022737"/>
    </source>
</evidence>
<dbReference type="Pfam" id="PF13855">
    <property type="entry name" value="LRR_8"/>
    <property type="match status" value="3"/>
</dbReference>
<dbReference type="FunFam" id="3.80.10.10:FF:001164">
    <property type="entry name" value="GH01279p"/>
    <property type="match status" value="2"/>
</dbReference>
<dbReference type="PANTHER" id="PTHR24373">
    <property type="entry name" value="SLIT RELATED LEUCINE-RICH REPEAT NEURONAL PROTEIN"/>
    <property type="match status" value="1"/>
</dbReference>
<evidence type="ECO:0000313" key="5">
    <source>
        <dbReference type="Proteomes" id="UP000663879"/>
    </source>
</evidence>
<dbReference type="InterPro" id="IPR003591">
    <property type="entry name" value="Leu-rich_rpt_typical-subtyp"/>
</dbReference>
<keyword evidence="5" id="KW-1185">Reference proteome</keyword>
<organism evidence="4 5">
    <name type="scientific">Brachionus calyciflorus</name>
    <dbReference type="NCBI Taxonomy" id="104777"/>
    <lineage>
        <taxon>Eukaryota</taxon>
        <taxon>Metazoa</taxon>
        <taxon>Spiralia</taxon>
        <taxon>Gnathifera</taxon>
        <taxon>Rotifera</taxon>
        <taxon>Eurotatoria</taxon>
        <taxon>Monogononta</taxon>
        <taxon>Pseudotrocha</taxon>
        <taxon>Ploima</taxon>
        <taxon>Brachionidae</taxon>
        <taxon>Brachionus</taxon>
    </lineage>
</organism>
<keyword evidence="2" id="KW-0732">Signal</keyword>
<dbReference type="InterPro" id="IPR050328">
    <property type="entry name" value="Dev_Immune_Receptor"/>
</dbReference>
<dbReference type="SMART" id="SM00369">
    <property type="entry name" value="LRR_TYP"/>
    <property type="match status" value="10"/>
</dbReference>
<accession>A0A814BUY0</accession>
<comment type="caution">
    <text evidence="4">The sequence shown here is derived from an EMBL/GenBank/DDBJ whole genome shotgun (WGS) entry which is preliminary data.</text>
</comment>
<evidence type="ECO:0000256" key="1">
    <source>
        <dbReference type="ARBA" id="ARBA00022614"/>
    </source>
</evidence>